<dbReference type="Gene3D" id="3.40.50.720">
    <property type="entry name" value="NAD(P)-binding Rossmann-like Domain"/>
    <property type="match status" value="1"/>
</dbReference>
<dbReference type="EMBL" id="LT629709">
    <property type="protein sequence ID" value="SDP68094.1"/>
    <property type="molecule type" value="Genomic_DNA"/>
</dbReference>
<dbReference type="InterPro" id="IPR013154">
    <property type="entry name" value="ADH-like_N"/>
</dbReference>
<evidence type="ECO:0000313" key="7">
    <source>
        <dbReference type="Proteomes" id="UP000198549"/>
    </source>
</evidence>
<dbReference type="PANTHER" id="PTHR44154:SF1">
    <property type="entry name" value="QUINONE OXIDOREDUCTASE"/>
    <property type="match status" value="1"/>
</dbReference>
<dbReference type="OrthoDB" id="9788224at2"/>
<reference evidence="6" key="2">
    <citation type="submission" date="2017-01" db="EMBL/GenBank/DDBJ databases">
        <authorList>
            <person name="Poblete-Castro I."/>
        </authorList>
    </citation>
    <scope>NUCLEOTIDE SEQUENCE [LARGE SCALE GENOMIC DNA]</scope>
    <source>
        <strain evidence="6">DSM 18361 / CCUG 53116 / MT1</strain>
    </source>
</reference>
<dbReference type="SUPFAM" id="SSF50129">
    <property type="entry name" value="GroES-like"/>
    <property type="match status" value="1"/>
</dbReference>
<dbReference type="PANTHER" id="PTHR44154">
    <property type="entry name" value="QUINONE OXIDOREDUCTASE"/>
    <property type="match status" value="1"/>
</dbReference>
<dbReference type="Pfam" id="PF00107">
    <property type="entry name" value="ADH_zinc_N"/>
    <property type="match status" value="1"/>
</dbReference>
<evidence type="ECO:0000313" key="4">
    <source>
        <dbReference type="EMBL" id="OLU05889.1"/>
    </source>
</evidence>
<dbReference type="EMBL" id="VZPS01000001">
    <property type="protein sequence ID" value="KAB0488403.1"/>
    <property type="molecule type" value="Genomic_DNA"/>
</dbReference>
<dbReference type="InterPro" id="IPR036291">
    <property type="entry name" value="NAD(P)-bd_dom_sf"/>
</dbReference>
<dbReference type="SMART" id="SM00829">
    <property type="entry name" value="PKS_ER"/>
    <property type="match status" value="1"/>
</dbReference>
<proteinExistence type="predicted"/>
<dbReference type="GO" id="GO:0070402">
    <property type="term" value="F:NADPH binding"/>
    <property type="evidence" value="ECO:0007669"/>
    <property type="project" value="TreeGrafter"/>
</dbReference>
<dbReference type="Proteomes" id="UP000198549">
    <property type="component" value="Chromosome I"/>
</dbReference>
<evidence type="ECO:0000313" key="8">
    <source>
        <dbReference type="Proteomes" id="UP000460142"/>
    </source>
</evidence>
<dbReference type="InterPro" id="IPR011032">
    <property type="entry name" value="GroES-like_sf"/>
</dbReference>
<evidence type="ECO:0000313" key="5">
    <source>
        <dbReference type="EMBL" id="SDP68094.1"/>
    </source>
</evidence>
<evidence type="ECO:0000313" key="6">
    <source>
        <dbReference type="Proteomes" id="UP000186756"/>
    </source>
</evidence>
<dbReference type="InterPro" id="IPR051603">
    <property type="entry name" value="Zinc-ADH_QOR/CCCR"/>
</dbReference>
<name>A0A1H0UPK9_PSERE</name>
<dbReference type="RefSeq" id="WP_075944557.1">
    <property type="nucleotide sequence ID" value="NZ_LT629709.1"/>
</dbReference>
<evidence type="ECO:0000256" key="1">
    <source>
        <dbReference type="ARBA" id="ARBA00022857"/>
    </source>
</evidence>
<sequence length="329" mass="34506">MKAAYYDQLGTAVEVLKVGDVPTPAPGPGEVRVKVAMSGVNPSDIKGRSGFKGAMPFKRIIPHQDGAGVIDSVGQGICESRIGERVWMFEAQSGRAFGTAAEFVVLPAGNVVRLADDVSFETGASLGIAALTAHYCLFADGELTGKRVLVQGGAGVVGEAAIQLAKWTGAWVATTIRHARDVETAKASGADLIINMREEDVSVAIKAATHGKGVDRIIEVDPIANLKIDMDCLARGGTISVYAVTTPDAELSIPVMKSMGNCSVLRFVLVYNIPDEAKRRAIGDVTSCIAQGAYKPTIGLTVPLEQIAQAHGALETRAVKGKVLIDVQP</sequence>
<gene>
    <name evidence="4" type="ORF">BVK86_00590</name>
    <name evidence="3" type="ORF">F7R15_00595</name>
    <name evidence="5" type="ORF">SAMN04490202_5560</name>
</gene>
<dbReference type="InterPro" id="IPR013149">
    <property type="entry name" value="ADH-like_C"/>
</dbReference>
<dbReference type="Proteomes" id="UP000460142">
    <property type="component" value="Unassembled WGS sequence"/>
</dbReference>
<reference evidence="4" key="3">
    <citation type="submission" date="2017-01" db="EMBL/GenBank/DDBJ databases">
        <authorList>
            <person name="Mah S.A."/>
            <person name="Swanson W.J."/>
            <person name="Moy G.W."/>
            <person name="Vacquier V.D."/>
        </authorList>
    </citation>
    <scope>NUCLEOTIDE SEQUENCE [LARGE SCALE GENOMIC DNA]</scope>
    <source>
        <strain evidence="4">MT1</strain>
    </source>
</reference>
<dbReference type="Proteomes" id="UP000186756">
    <property type="component" value="Unassembled WGS sequence"/>
</dbReference>
<protein>
    <submittedName>
        <fullName evidence="4">Alcohol dehydrogenase</fullName>
    </submittedName>
    <submittedName>
        <fullName evidence="5">NADPH2:quinone reductase</fullName>
    </submittedName>
    <submittedName>
        <fullName evidence="3">NADPH:quinone reductase</fullName>
    </submittedName>
</protein>
<organism evidence="5 7">
    <name type="scientific">Pseudomonas reinekei</name>
    <dbReference type="NCBI Taxonomy" id="395598"/>
    <lineage>
        <taxon>Bacteria</taxon>
        <taxon>Pseudomonadati</taxon>
        <taxon>Pseudomonadota</taxon>
        <taxon>Gammaproteobacteria</taxon>
        <taxon>Pseudomonadales</taxon>
        <taxon>Pseudomonadaceae</taxon>
        <taxon>Pseudomonas</taxon>
    </lineage>
</organism>
<dbReference type="Pfam" id="PF08240">
    <property type="entry name" value="ADH_N"/>
    <property type="match status" value="1"/>
</dbReference>
<dbReference type="GO" id="GO:0003730">
    <property type="term" value="F:mRNA 3'-UTR binding"/>
    <property type="evidence" value="ECO:0007669"/>
    <property type="project" value="TreeGrafter"/>
</dbReference>
<evidence type="ECO:0000259" key="2">
    <source>
        <dbReference type="SMART" id="SM00829"/>
    </source>
</evidence>
<dbReference type="GO" id="GO:0003960">
    <property type="term" value="F:quinone reductase (NADPH) activity"/>
    <property type="evidence" value="ECO:0007669"/>
    <property type="project" value="TreeGrafter"/>
</dbReference>
<dbReference type="AlphaFoldDB" id="A0A1H0UPK9"/>
<accession>A0A1H0UPK9</accession>
<evidence type="ECO:0000313" key="3">
    <source>
        <dbReference type="EMBL" id="KAB0488403.1"/>
    </source>
</evidence>
<reference evidence="5 7" key="1">
    <citation type="submission" date="2016-10" db="EMBL/GenBank/DDBJ databases">
        <authorList>
            <person name="de Groot N.N."/>
        </authorList>
    </citation>
    <scope>NUCLEOTIDE SEQUENCE [LARGE SCALE GENOMIC DNA]</scope>
    <source>
        <strain evidence="5 7">BS3776</strain>
    </source>
</reference>
<keyword evidence="6" id="KW-1185">Reference proteome</keyword>
<reference evidence="3 8" key="4">
    <citation type="submission" date="2019-09" db="EMBL/GenBank/DDBJ databases">
        <title>Draft genome sequences of 48 bacterial type strains from the CCUG.</title>
        <authorList>
            <person name="Tunovic T."/>
            <person name="Pineiro-Iglesias B."/>
            <person name="Unosson C."/>
            <person name="Inganas E."/>
            <person name="Ohlen M."/>
            <person name="Cardew S."/>
            <person name="Jensie-Markopoulos S."/>
            <person name="Salva-Serra F."/>
            <person name="Jaen-Luchoro D."/>
            <person name="Karlsson R."/>
            <person name="Svensson-Stadler L."/>
            <person name="Chun J."/>
            <person name="Moore E."/>
        </authorList>
    </citation>
    <scope>NUCLEOTIDE SEQUENCE [LARGE SCALE GENOMIC DNA]</scope>
    <source>
        <strain evidence="3 8">CCUG 53116</strain>
    </source>
</reference>
<dbReference type="GO" id="GO:0005829">
    <property type="term" value="C:cytosol"/>
    <property type="evidence" value="ECO:0007669"/>
    <property type="project" value="TreeGrafter"/>
</dbReference>
<dbReference type="SUPFAM" id="SSF51735">
    <property type="entry name" value="NAD(P)-binding Rossmann-fold domains"/>
    <property type="match status" value="1"/>
</dbReference>
<dbReference type="InterPro" id="IPR020843">
    <property type="entry name" value="ER"/>
</dbReference>
<dbReference type="CDD" id="cd08253">
    <property type="entry name" value="zeta_crystallin"/>
    <property type="match status" value="1"/>
</dbReference>
<feature type="domain" description="Enoyl reductase (ER)" evidence="2">
    <location>
        <begin position="11"/>
        <end position="325"/>
    </location>
</feature>
<keyword evidence="1" id="KW-0521">NADP</keyword>
<dbReference type="Gene3D" id="3.90.180.10">
    <property type="entry name" value="Medium-chain alcohol dehydrogenases, catalytic domain"/>
    <property type="match status" value="1"/>
</dbReference>
<dbReference type="EMBL" id="MSTQ01000001">
    <property type="protein sequence ID" value="OLU05889.1"/>
    <property type="molecule type" value="Genomic_DNA"/>
</dbReference>